<dbReference type="Pfam" id="PF02470">
    <property type="entry name" value="MlaD"/>
    <property type="match status" value="1"/>
</dbReference>
<evidence type="ECO:0000313" key="2">
    <source>
        <dbReference type="EMBL" id="OAN48691.1"/>
    </source>
</evidence>
<keyword evidence="3" id="KW-1185">Reference proteome</keyword>
<dbReference type="OrthoDB" id="7164001at2"/>
<comment type="caution">
    <text evidence="2">The sequence shown here is derived from an EMBL/GenBank/DDBJ whole genome shotgun (WGS) entry which is preliminary data.</text>
</comment>
<evidence type="ECO:0000313" key="3">
    <source>
        <dbReference type="Proteomes" id="UP000078543"/>
    </source>
</evidence>
<protein>
    <submittedName>
        <fullName evidence="2">Organic solvent ABC transporter substrate-binding protein</fullName>
    </submittedName>
</protein>
<organism evidence="2 3">
    <name type="scientific">Magnetospirillum moscoviense</name>
    <dbReference type="NCBI Taxonomy" id="1437059"/>
    <lineage>
        <taxon>Bacteria</taxon>
        <taxon>Pseudomonadati</taxon>
        <taxon>Pseudomonadota</taxon>
        <taxon>Alphaproteobacteria</taxon>
        <taxon>Rhodospirillales</taxon>
        <taxon>Rhodospirillaceae</taxon>
        <taxon>Magnetospirillum</taxon>
    </lineage>
</organism>
<accession>A0A178MIY7</accession>
<sequence>MVTKGGNRDIVTGALVVAVSALALAVVYLTQKTPGESDDSDGYLVTARFSRLDGIAVGSPVRLSGLPVGKVAALSLAPDFRAVTSLRIRSDVQLPSDTAAAIHTDGLLGSKFVVLQPGAEESVLASGQEIPFTQDSMVIEDLMEMIIQQGRAKRGYLDRPLPSISN</sequence>
<dbReference type="EMBL" id="LWQU01000158">
    <property type="protein sequence ID" value="OAN48691.1"/>
    <property type="molecule type" value="Genomic_DNA"/>
</dbReference>
<dbReference type="STRING" id="1437059.A6A05_14890"/>
<gene>
    <name evidence="2" type="ORF">A6A05_14890</name>
</gene>
<dbReference type="AlphaFoldDB" id="A0A178MIY7"/>
<dbReference type="PANTHER" id="PTHR33371:SF4">
    <property type="entry name" value="INTERMEMBRANE PHOSPHOLIPID TRANSPORT SYSTEM BINDING PROTEIN MLAD"/>
    <property type="match status" value="1"/>
</dbReference>
<dbReference type="InterPro" id="IPR003399">
    <property type="entry name" value="Mce/MlaD"/>
</dbReference>
<reference evidence="2 3" key="1">
    <citation type="submission" date="2016-04" db="EMBL/GenBank/DDBJ databases">
        <title>Draft genome sequence of freshwater magnetotactic bacteria Magnetospirillum marisnigri SP-1 and Magnetospirillum moscoviense BB-1.</title>
        <authorList>
            <person name="Koziaeva V."/>
            <person name="Dziuba M.V."/>
            <person name="Ivanov T.M."/>
            <person name="Kuznetsov B."/>
            <person name="Grouzdev D.S."/>
        </authorList>
    </citation>
    <scope>NUCLEOTIDE SEQUENCE [LARGE SCALE GENOMIC DNA]</scope>
    <source>
        <strain evidence="2 3">BB-1</strain>
    </source>
</reference>
<dbReference type="InterPro" id="IPR052336">
    <property type="entry name" value="MlaD_Phospholipid_Transporter"/>
</dbReference>
<feature type="domain" description="Mce/MlaD" evidence="1">
    <location>
        <begin position="42"/>
        <end position="118"/>
    </location>
</feature>
<dbReference type="Proteomes" id="UP000078543">
    <property type="component" value="Unassembled WGS sequence"/>
</dbReference>
<proteinExistence type="predicted"/>
<evidence type="ECO:0000259" key="1">
    <source>
        <dbReference type="Pfam" id="PF02470"/>
    </source>
</evidence>
<dbReference type="RefSeq" id="WP_068502680.1">
    <property type="nucleotide sequence ID" value="NZ_LWQU01000158.1"/>
</dbReference>
<dbReference type="PANTHER" id="PTHR33371">
    <property type="entry name" value="INTERMEMBRANE PHOSPHOLIPID TRANSPORT SYSTEM BINDING PROTEIN MLAD-RELATED"/>
    <property type="match status" value="1"/>
</dbReference>
<name>A0A178MIY7_9PROT</name>